<sequence>MAAEIREHERESLLALTEHTLATMIIEGDISNELQKIYNIKDKFTPNEKEEFRGKNKAKRS</sequence>
<evidence type="ECO:0000313" key="4">
    <source>
        <dbReference type="Proteomes" id="UP001291623"/>
    </source>
</evidence>
<accession>A0AAE1RCE1</accession>
<evidence type="ECO:0000313" key="3">
    <source>
        <dbReference type="EMBL" id="KAK4349529.1"/>
    </source>
</evidence>
<dbReference type="Gene3D" id="3.30.710.10">
    <property type="entry name" value="Potassium Channel Kv1.1, Chain A"/>
    <property type="match status" value="1"/>
</dbReference>
<dbReference type="InterPro" id="IPR016072">
    <property type="entry name" value="Skp1_comp_dimer"/>
</dbReference>
<dbReference type="Pfam" id="PF01466">
    <property type="entry name" value="Skp1"/>
    <property type="match status" value="1"/>
</dbReference>
<dbReference type="AlphaFoldDB" id="A0AAE1RCE1"/>
<name>A0AAE1RCE1_9SOLA</name>
<dbReference type="EMBL" id="JAVYJV010000017">
    <property type="protein sequence ID" value="KAK4349529.1"/>
    <property type="molecule type" value="Genomic_DNA"/>
</dbReference>
<feature type="domain" description="SKP1 component dimerisation" evidence="2">
    <location>
        <begin position="12"/>
        <end position="57"/>
    </location>
</feature>
<dbReference type="Proteomes" id="UP001291623">
    <property type="component" value="Unassembled WGS sequence"/>
</dbReference>
<evidence type="ECO:0000259" key="2">
    <source>
        <dbReference type="Pfam" id="PF01466"/>
    </source>
</evidence>
<dbReference type="GO" id="GO:0006511">
    <property type="term" value="P:ubiquitin-dependent protein catabolic process"/>
    <property type="evidence" value="ECO:0007669"/>
    <property type="project" value="InterPro"/>
</dbReference>
<proteinExistence type="predicted"/>
<dbReference type="InterPro" id="IPR011333">
    <property type="entry name" value="SKP1/BTB/POZ_sf"/>
</dbReference>
<comment type="caution">
    <text evidence="3">The sequence shown here is derived from an EMBL/GenBank/DDBJ whole genome shotgun (WGS) entry which is preliminary data.</text>
</comment>
<organism evidence="3 4">
    <name type="scientific">Anisodus tanguticus</name>
    <dbReference type="NCBI Taxonomy" id="243964"/>
    <lineage>
        <taxon>Eukaryota</taxon>
        <taxon>Viridiplantae</taxon>
        <taxon>Streptophyta</taxon>
        <taxon>Embryophyta</taxon>
        <taxon>Tracheophyta</taxon>
        <taxon>Spermatophyta</taxon>
        <taxon>Magnoliopsida</taxon>
        <taxon>eudicotyledons</taxon>
        <taxon>Gunneridae</taxon>
        <taxon>Pentapetalae</taxon>
        <taxon>asterids</taxon>
        <taxon>lamiids</taxon>
        <taxon>Solanales</taxon>
        <taxon>Solanaceae</taxon>
        <taxon>Solanoideae</taxon>
        <taxon>Hyoscyameae</taxon>
        <taxon>Anisodus</taxon>
    </lineage>
</organism>
<gene>
    <name evidence="3" type="ORF">RND71_032284</name>
</gene>
<keyword evidence="4" id="KW-1185">Reference proteome</keyword>
<protein>
    <recommendedName>
        <fullName evidence="2">SKP1 component dimerisation domain-containing protein</fullName>
    </recommendedName>
</protein>
<reference evidence="3" key="1">
    <citation type="submission" date="2023-12" db="EMBL/GenBank/DDBJ databases">
        <title>Genome assembly of Anisodus tanguticus.</title>
        <authorList>
            <person name="Wang Y.-J."/>
        </authorList>
    </citation>
    <scope>NUCLEOTIDE SEQUENCE</scope>
    <source>
        <strain evidence="3">KB-2021</strain>
        <tissue evidence="3">Leaf</tissue>
    </source>
</reference>
<comment type="pathway">
    <text evidence="1">Protein modification; protein ubiquitination.</text>
</comment>
<evidence type="ECO:0000256" key="1">
    <source>
        <dbReference type="ARBA" id="ARBA00004906"/>
    </source>
</evidence>